<dbReference type="EMBL" id="UHDP01000001">
    <property type="protein sequence ID" value="SUM43514.1"/>
    <property type="molecule type" value="Genomic_DNA"/>
</dbReference>
<reference evidence="3 4" key="1">
    <citation type="submission" date="2018-06" db="EMBL/GenBank/DDBJ databases">
        <authorList>
            <consortium name="Pathogen Informatics"/>
            <person name="Doyle S."/>
        </authorList>
    </citation>
    <scope>NUCLEOTIDE SEQUENCE [LARGE SCALE GENOMIC DNA]</scope>
    <source>
        <strain evidence="4">NCTC 11048</strain>
        <strain evidence="3">NCTC11048</strain>
    </source>
</reference>
<keyword evidence="1" id="KW-0812">Transmembrane</keyword>
<evidence type="ECO:0000313" key="2">
    <source>
        <dbReference type="EMBL" id="SUM43514.1"/>
    </source>
</evidence>
<feature type="transmembrane region" description="Helical" evidence="1">
    <location>
        <begin position="23"/>
        <end position="42"/>
    </location>
</feature>
<evidence type="ECO:0000313" key="3">
    <source>
        <dbReference type="EMBL" id="SUM43913.1"/>
    </source>
</evidence>
<keyword evidence="4" id="KW-1185">Reference proteome</keyword>
<dbReference type="AlphaFoldDB" id="A0A380G0Y7"/>
<sequence>MDNKIKNILETLINFWNEHNQTISILAAALIPIMIPIVVFYITRLRTNKIIEIIIQKDKNELKKYLLHLENVEDLKENHNDVIKMNSNVNYITTFLQTKINKIKIKEALTETLKNYESTLTKTLDNHHKYLSKNNKDKLSKRISHANHAIEILANLDINTNIEFFIIRDVKAINKNTQNIKELKRILLILTRN</sequence>
<gene>
    <name evidence="2" type="ORF">NCTC11048_00023</name>
    <name evidence="3" type="ORF">NCTC11048_00203</name>
</gene>
<dbReference type="RefSeq" id="WP_019167496.1">
    <property type="nucleotide sequence ID" value="NZ_CAIB01000041.1"/>
</dbReference>
<keyword evidence="1" id="KW-0472">Membrane</keyword>
<protein>
    <submittedName>
        <fullName evidence="3">Uncharacterized protein</fullName>
    </submittedName>
</protein>
<keyword evidence="1" id="KW-1133">Transmembrane helix</keyword>
<proteinExistence type="predicted"/>
<accession>A0A380G0Y7</accession>
<dbReference type="EMBL" id="UHDP01000001">
    <property type="protein sequence ID" value="SUM43913.1"/>
    <property type="molecule type" value="Genomic_DNA"/>
</dbReference>
<name>A0A380G0Y7_STAIN</name>
<dbReference type="Proteomes" id="UP000255549">
    <property type="component" value="Unassembled WGS sequence"/>
</dbReference>
<evidence type="ECO:0000313" key="4">
    <source>
        <dbReference type="Proteomes" id="UP000255549"/>
    </source>
</evidence>
<evidence type="ECO:0000256" key="1">
    <source>
        <dbReference type="SAM" id="Phobius"/>
    </source>
</evidence>
<organism evidence="3 4">
    <name type="scientific">Staphylococcus intermedius NCTC 11048</name>
    <dbReference type="NCBI Taxonomy" id="1141106"/>
    <lineage>
        <taxon>Bacteria</taxon>
        <taxon>Bacillati</taxon>
        <taxon>Bacillota</taxon>
        <taxon>Bacilli</taxon>
        <taxon>Bacillales</taxon>
        <taxon>Staphylococcaceae</taxon>
        <taxon>Staphylococcus</taxon>
        <taxon>Staphylococcus intermedius group</taxon>
    </lineage>
</organism>